<evidence type="ECO:0000313" key="2">
    <source>
        <dbReference type="EMBL" id="KAH7240368.1"/>
    </source>
</evidence>
<evidence type="ECO:0000313" key="3">
    <source>
        <dbReference type="Proteomes" id="UP000720189"/>
    </source>
</evidence>
<proteinExistence type="predicted"/>
<dbReference type="Proteomes" id="UP000720189">
    <property type="component" value="Unassembled WGS sequence"/>
</dbReference>
<dbReference type="InterPro" id="IPR045518">
    <property type="entry name" value="2EXR"/>
</dbReference>
<reference evidence="2" key="1">
    <citation type="journal article" date="2021" name="Nat. Commun.">
        <title>Genetic determinants of endophytism in the Arabidopsis root mycobiome.</title>
        <authorList>
            <person name="Mesny F."/>
            <person name="Miyauchi S."/>
            <person name="Thiergart T."/>
            <person name="Pickel B."/>
            <person name="Atanasova L."/>
            <person name="Karlsson M."/>
            <person name="Huettel B."/>
            <person name="Barry K.W."/>
            <person name="Haridas S."/>
            <person name="Chen C."/>
            <person name="Bauer D."/>
            <person name="Andreopoulos W."/>
            <person name="Pangilinan J."/>
            <person name="LaButti K."/>
            <person name="Riley R."/>
            <person name="Lipzen A."/>
            <person name="Clum A."/>
            <person name="Drula E."/>
            <person name="Henrissat B."/>
            <person name="Kohler A."/>
            <person name="Grigoriev I.V."/>
            <person name="Martin F.M."/>
            <person name="Hacquard S."/>
        </authorList>
    </citation>
    <scope>NUCLEOTIDE SEQUENCE</scope>
    <source>
        <strain evidence="2">MPI-CAGE-AT-0023</strain>
    </source>
</reference>
<dbReference type="GeneID" id="70225964"/>
<sequence>MPTEFPLFSALPTELREDIWNLAIRPNYSGVHIFRVYGTFQDHQTLPQEAIHFSHNESPFRGRERDELGLAVPLPHKGLDRANKPSAKSISTSMMKKAFPTIKDTRHGKVYISKPVMGYYLSGGAPSYFTIKPMSDLFILRRDSLYFDLENIDQALSHDCAAFHQIMDLCHNALWPCIWLVDYNLKRKANAPPYKSGCFYAGDRKLIVVDFLEEDSRDHWDYINATKRREKTGLKLCSTLR</sequence>
<protein>
    <recommendedName>
        <fullName evidence="1">2EXR domain-containing protein</fullName>
    </recommendedName>
</protein>
<feature type="domain" description="2EXR" evidence="1">
    <location>
        <begin position="5"/>
        <end position="54"/>
    </location>
</feature>
<gene>
    <name evidence="2" type="ORF">BKA55DRAFT_596931</name>
</gene>
<evidence type="ECO:0000259" key="1">
    <source>
        <dbReference type="Pfam" id="PF20150"/>
    </source>
</evidence>
<keyword evidence="3" id="KW-1185">Reference proteome</keyword>
<dbReference type="EMBL" id="JAGMUX010000014">
    <property type="protein sequence ID" value="KAH7240368.1"/>
    <property type="molecule type" value="Genomic_DNA"/>
</dbReference>
<accession>A0A9P9GKK2</accession>
<comment type="caution">
    <text evidence="2">The sequence shown here is derived from an EMBL/GenBank/DDBJ whole genome shotgun (WGS) entry which is preliminary data.</text>
</comment>
<dbReference type="OrthoDB" id="3596450at2759"/>
<name>A0A9P9GKK2_FUSRE</name>
<dbReference type="RefSeq" id="XP_046046162.1">
    <property type="nucleotide sequence ID" value="XM_046196010.1"/>
</dbReference>
<organism evidence="2 3">
    <name type="scientific">Fusarium redolens</name>
    <dbReference type="NCBI Taxonomy" id="48865"/>
    <lineage>
        <taxon>Eukaryota</taxon>
        <taxon>Fungi</taxon>
        <taxon>Dikarya</taxon>
        <taxon>Ascomycota</taxon>
        <taxon>Pezizomycotina</taxon>
        <taxon>Sordariomycetes</taxon>
        <taxon>Hypocreomycetidae</taxon>
        <taxon>Hypocreales</taxon>
        <taxon>Nectriaceae</taxon>
        <taxon>Fusarium</taxon>
        <taxon>Fusarium redolens species complex</taxon>
    </lineage>
</organism>
<dbReference type="Pfam" id="PF20150">
    <property type="entry name" value="2EXR"/>
    <property type="match status" value="1"/>
</dbReference>
<dbReference type="AlphaFoldDB" id="A0A9P9GKK2"/>